<evidence type="ECO:0000256" key="1">
    <source>
        <dbReference type="SAM" id="MobiDB-lite"/>
    </source>
</evidence>
<comment type="caution">
    <text evidence="3">The sequence shown here is derived from an EMBL/GenBank/DDBJ whole genome shotgun (WGS) entry which is preliminary data.</text>
</comment>
<organism evidence="3 4">
    <name type="scientific">Puccinia striiformis</name>
    <dbReference type="NCBI Taxonomy" id="27350"/>
    <lineage>
        <taxon>Eukaryota</taxon>
        <taxon>Fungi</taxon>
        <taxon>Dikarya</taxon>
        <taxon>Basidiomycota</taxon>
        <taxon>Pucciniomycotina</taxon>
        <taxon>Pucciniomycetes</taxon>
        <taxon>Pucciniales</taxon>
        <taxon>Pucciniaceae</taxon>
        <taxon>Puccinia</taxon>
    </lineage>
</organism>
<feature type="compositionally biased region" description="Pro residues" evidence="1">
    <location>
        <begin position="130"/>
        <end position="139"/>
    </location>
</feature>
<sequence length="474" mass="54359">MTKTNYTWLLGTALVTLSYFDLYIASPPKFIDLGSGGLKEARLRDDQEIDFDVFQDLEPLQDKRRRITEEYSTDFMELVDKFSGKDTFPPSWKSPPLDFSDLYRVEPRRHSGRPVVKDSVVPDAVVPITTTPPEPPEPPATSGRSEGQNFEEPKQNELVAHPNPRDERVVEPITTKIPPSVSQQPSERAAHLGNDNANQWKQSKADVWRTEMRVDDMWINGDFDSLSLLTSCLKAENKDSEADKEFNRFLGEQCTKLEPKNLGCKMLFRSRSKAADFPIVMVPRSDNVYHEDKQTYLVQLLMLQGSKEGAPRSLKTTKNTLLKIFRCLIIAHQLADINKVWNKLLGVTPETSQEHLIRWFKSVLFEQTQESLPLLGWVKLKMNDKQKIEDLFGNPQHHLSRFLVTSGQPSATEVLRISTILLENWYRVTAAKLGRRTLQIDGPDGFWSLMATIRLEEDNLNELLHLEPRILRFD</sequence>
<protein>
    <submittedName>
        <fullName evidence="3">Uncharacterized protein</fullName>
    </submittedName>
</protein>
<feature type="region of interest" description="Disordered" evidence="1">
    <location>
        <begin position="126"/>
        <end position="163"/>
    </location>
</feature>
<keyword evidence="2" id="KW-0812">Transmembrane</keyword>
<keyword evidence="2" id="KW-0472">Membrane</keyword>
<name>A0A2S4VLR8_9BASI</name>
<proteinExistence type="predicted"/>
<gene>
    <name evidence="3" type="ORF">PSTT_06185</name>
</gene>
<accession>A0A2S4VLR8</accession>
<evidence type="ECO:0000313" key="4">
    <source>
        <dbReference type="Proteomes" id="UP000239156"/>
    </source>
</evidence>
<feature type="transmembrane region" description="Helical" evidence="2">
    <location>
        <begin position="6"/>
        <end position="25"/>
    </location>
</feature>
<dbReference type="OrthoDB" id="2498180at2759"/>
<reference evidence="3" key="1">
    <citation type="submission" date="2017-12" db="EMBL/GenBank/DDBJ databases">
        <title>Gene loss provides genomic basis for host adaptation in cereal stripe rust fungi.</title>
        <authorList>
            <person name="Xia C."/>
        </authorList>
    </citation>
    <scope>NUCLEOTIDE SEQUENCE [LARGE SCALE GENOMIC DNA]</scope>
    <source>
        <strain evidence="3">93-210</strain>
    </source>
</reference>
<dbReference type="Proteomes" id="UP000239156">
    <property type="component" value="Unassembled WGS sequence"/>
</dbReference>
<dbReference type="VEuPathDB" id="FungiDB:PSHT_02881"/>
<evidence type="ECO:0000313" key="3">
    <source>
        <dbReference type="EMBL" id="POW10310.1"/>
    </source>
</evidence>
<feature type="region of interest" description="Disordered" evidence="1">
    <location>
        <begin position="177"/>
        <end position="203"/>
    </location>
</feature>
<keyword evidence="4" id="KW-1185">Reference proteome</keyword>
<dbReference type="VEuPathDB" id="FungiDB:PSTT_06185"/>
<evidence type="ECO:0000256" key="2">
    <source>
        <dbReference type="SAM" id="Phobius"/>
    </source>
</evidence>
<dbReference type="EMBL" id="PKSL01000047">
    <property type="protein sequence ID" value="POW10310.1"/>
    <property type="molecule type" value="Genomic_DNA"/>
</dbReference>
<keyword evidence="2" id="KW-1133">Transmembrane helix</keyword>